<dbReference type="GO" id="GO:0031177">
    <property type="term" value="F:phosphopantetheine binding"/>
    <property type="evidence" value="ECO:0007669"/>
    <property type="project" value="InterPro"/>
</dbReference>
<organism evidence="9 10">
    <name type="scientific">Acanthopleuribacter pedis</name>
    <dbReference type="NCBI Taxonomy" id="442870"/>
    <lineage>
        <taxon>Bacteria</taxon>
        <taxon>Pseudomonadati</taxon>
        <taxon>Acidobacteriota</taxon>
        <taxon>Holophagae</taxon>
        <taxon>Acanthopleuribacterales</taxon>
        <taxon>Acanthopleuribacteraceae</taxon>
        <taxon>Acanthopleuribacter</taxon>
    </lineage>
</organism>
<dbReference type="InterPro" id="IPR025110">
    <property type="entry name" value="AMP-bd_C"/>
</dbReference>
<dbReference type="SUPFAM" id="SSF53901">
    <property type="entry name" value="Thiolase-like"/>
    <property type="match status" value="1"/>
</dbReference>
<evidence type="ECO:0000256" key="4">
    <source>
        <dbReference type="ARBA" id="ARBA00022679"/>
    </source>
</evidence>
<evidence type="ECO:0000256" key="3">
    <source>
        <dbReference type="ARBA" id="ARBA00022553"/>
    </source>
</evidence>
<dbReference type="Pfam" id="PF00698">
    <property type="entry name" value="Acyl_transf_1"/>
    <property type="match status" value="1"/>
</dbReference>
<dbReference type="Pfam" id="PF00501">
    <property type="entry name" value="AMP-binding"/>
    <property type="match status" value="1"/>
</dbReference>
<dbReference type="GO" id="GO:0044550">
    <property type="term" value="P:secondary metabolite biosynthetic process"/>
    <property type="evidence" value="ECO:0007669"/>
    <property type="project" value="UniProtKB-ARBA"/>
</dbReference>
<gene>
    <name evidence="9" type="ORF">J3U88_14610</name>
</gene>
<dbReference type="SUPFAM" id="SSF52777">
    <property type="entry name" value="CoA-dependent acyltransferases"/>
    <property type="match status" value="2"/>
</dbReference>
<dbReference type="InterPro" id="IPR001031">
    <property type="entry name" value="Thioesterase"/>
</dbReference>
<evidence type="ECO:0000256" key="2">
    <source>
        <dbReference type="ARBA" id="ARBA00022450"/>
    </source>
</evidence>
<dbReference type="SUPFAM" id="SSF55048">
    <property type="entry name" value="Probable ACP-binding domain of malonyl-CoA ACP transacylase"/>
    <property type="match status" value="1"/>
</dbReference>
<dbReference type="GO" id="GO:0006633">
    <property type="term" value="P:fatty acid biosynthetic process"/>
    <property type="evidence" value="ECO:0007669"/>
    <property type="project" value="InterPro"/>
</dbReference>
<dbReference type="InterPro" id="IPR023213">
    <property type="entry name" value="CAT-like_dom_sf"/>
</dbReference>
<dbReference type="NCBIfam" id="TIGR01733">
    <property type="entry name" value="AA-adenyl-dom"/>
    <property type="match status" value="1"/>
</dbReference>
<dbReference type="SMART" id="SM00824">
    <property type="entry name" value="PKS_TE"/>
    <property type="match status" value="1"/>
</dbReference>
<dbReference type="InterPro" id="IPR014031">
    <property type="entry name" value="Ketoacyl_synth_C"/>
</dbReference>
<dbReference type="PROSITE" id="PS00455">
    <property type="entry name" value="AMP_BINDING"/>
    <property type="match status" value="1"/>
</dbReference>
<dbReference type="InterPro" id="IPR020841">
    <property type="entry name" value="PKS_Beta-ketoAc_synthase_dom"/>
</dbReference>
<dbReference type="RefSeq" id="WP_207859609.1">
    <property type="nucleotide sequence ID" value="NZ_JAFREP010000013.1"/>
</dbReference>
<evidence type="ECO:0000313" key="9">
    <source>
        <dbReference type="EMBL" id="MBO1319704.1"/>
    </source>
</evidence>
<dbReference type="Gene3D" id="3.40.366.10">
    <property type="entry name" value="Malonyl-Coenzyme A Acyl Carrier Protein, domain 2"/>
    <property type="match status" value="1"/>
</dbReference>
<evidence type="ECO:0000313" key="10">
    <source>
        <dbReference type="Proteomes" id="UP000664417"/>
    </source>
</evidence>
<feature type="domain" description="Carrier" evidence="7">
    <location>
        <begin position="907"/>
        <end position="984"/>
    </location>
</feature>
<dbReference type="InterPro" id="IPR045851">
    <property type="entry name" value="AMP-bd_C_sf"/>
</dbReference>
<dbReference type="SUPFAM" id="SSF53474">
    <property type="entry name" value="alpha/beta-Hydrolases"/>
    <property type="match status" value="1"/>
</dbReference>
<dbReference type="InterPro" id="IPR020845">
    <property type="entry name" value="AMP-binding_CS"/>
</dbReference>
<dbReference type="CDD" id="cd00833">
    <property type="entry name" value="PKS"/>
    <property type="match status" value="1"/>
</dbReference>
<dbReference type="Gene3D" id="1.10.1200.10">
    <property type="entry name" value="ACP-like"/>
    <property type="match status" value="2"/>
</dbReference>
<dbReference type="Pfam" id="PF00975">
    <property type="entry name" value="Thioesterase"/>
    <property type="match status" value="1"/>
</dbReference>
<dbReference type="InterPro" id="IPR050091">
    <property type="entry name" value="PKS_NRPS_Biosynth_Enz"/>
</dbReference>
<dbReference type="SMART" id="SM00823">
    <property type="entry name" value="PKS_PP"/>
    <property type="match status" value="2"/>
</dbReference>
<dbReference type="SMART" id="SM00827">
    <property type="entry name" value="PKS_AT"/>
    <property type="match status" value="1"/>
</dbReference>
<dbReference type="Pfam" id="PF13193">
    <property type="entry name" value="AMP-binding_C"/>
    <property type="match status" value="1"/>
</dbReference>
<dbReference type="Pfam" id="PF02801">
    <property type="entry name" value="Ketoacyl-synt_C"/>
    <property type="match status" value="1"/>
</dbReference>
<proteinExistence type="inferred from homology"/>
<dbReference type="InterPro" id="IPR020802">
    <property type="entry name" value="TesA-like"/>
</dbReference>
<dbReference type="Gene3D" id="3.30.559.10">
    <property type="entry name" value="Chloramphenicol acetyltransferase-like domain"/>
    <property type="match status" value="1"/>
</dbReference>
<comment type="caution">
    <text evidence="9">The sequence shown here is derived from an EMBL/GenBank/DDBJ whole genome shotgun (WGS) entry which is preliminary data.</text>
</comment>
<reference evidence="9" key="1">
    <citation type="submission" date="2021-03" db="EMBL/GenBank/DDBJ databases">
        <authorList>
            <person name="Wang G."/>
        </authorList>
    </citation>
    <scope>NUCLEOTIDE SEQUENCE</scope>
    <source>
        <strain evidence="9">KCTC 12899</strain>
    </source>
</reference>
<protein>
    <submittedName>
        <fullName evidence="9">Amino acid adenylation domain-containing protein</fullName>
    </submittedName>
</protein>
<dbReference type="InterPro" id="IPR032821">
    <property type="entry name" value="PKS_assoc"/>
</dbReference>
<dbReference type="Gene3D" id="3.30.559.30">
    <property type="entry name" value="Nonribosomal peptide synthetase, condensation domain"/>
    <property type="match status" value="1"/>
</dbReference>
<comment type="cofactor">
    <cofactor evidence="1">
        <name>pantetheine 4'-phosphate</name>
        <dbReference type="ChEBI" id="CHEBI:47942"/>
    </cofactor>
</comment>
<dbReference type="Gene3D" id="3.30.70.3290">
    <property type="match status" value="1"/>
</dbReference>
<dbReference type="InterPro" id="IPR016036">
    <property type="entry name" value="Malonyl_transacylase_ACP-bd"/>
</dbReference>
<dbReference type="GO" id="GO:0005886">
    <property type="term" value="C:plasma membrane"/>
    <property type="evidence" value="ECO:0007669"/>
    <property type="project" value="TreeGrafter"/>
</dbReference>
<feature type="region of interest" description="Disordered" evidence="6">
    <location>
        <begin position="885"/>
        <end position="908"/>
    </location>
</feature>
<dbReference type="InterPro" id="IPR001227">
    <property type="entry name" value="Ac_transferase_dom_sf"/>
</dbReference>
<dbReference type="Gene3D" id="3.30.300.30">
    <property type="match status" value="1"/>
</dbReference>
<dbReference type="FunFam" id="1.10.1200.10:FF:000005">
    <property type="entry name" value="Nonribosomal peptide synthetase 1"/>
    <property type="match status" value="1"/>
</dbReference>
<evidence type="ECO:0000259" key="8">
    <source>
        <dbReference type="PROSITE" id="PS52004"/>
    </source>
</evidence>
<feature type="domain" description="Ketosynthase family 3 (KS3)" evidence="8">
    <location>
        <begin position="14"/>
        <end position="439"/>
    </location>
</feature>
<feature type="domain" description="Carrier" evidence="7">
    <location>
        <begin position="1983"/>
        <end position="2057"/>
    </location>
</feature>
<evidence type="ECO:0000259" key="7">
    <source>
        <dbReference type="PROSITE" id="PS50075"/>
    </source>
</evidence>
<keyword evidence="4" id="KW-0808">Transferase</keyword>
<dbReference type="PROSITE" id="PS50075">
    <property type="entry name" value="CARRIER"/>
    <property type="match status" value="2"/>
</dbReference>
<dbReference type="InterPro" id="IPR009081">
    <property type="entry name" value="PP-bd_ACP"/>
</dbReference>
<dbReference type="InterPro" id="IPR036736">
    <property type="entry name" value="ACP-like_sf"/>
</dbReference>
<dbReference type="GO" id="GO:0005737">
    <property type="term" value="C:cytoplasm"/>
    <property type="evidence" value="ECO:0007669"/>
    <property type="project" value="TreeGrafter"/>
</dbReference>
<dbReference type="Pfam" id="PF16197">
    <property type="entry name" value="KAsynt_C_assoc"/>
    <property type="match status" value="1"/>
</dbReference>
<evidence type="ECO:0000256" key="5">
    <source>
        <dbReference type="ARBA" id="ARBA00029443"/>
    </source>
</evidence>
<dbReference type="InterPro" id="IPR000873">
    <property type="entry name" value="AMP-dep_synth/lig_dom"/>
</dbReference>
<name>A0A8J7Q939_9BACT</name>
<dbReference type="PROSITE" id="PS00012">
    <property type="entry name" value="PHOSPHOPANTETHEINE"/>
    <property type="match status" value="2"/>
</dbReference>
<dbReference type="SMART" id="SM00825">
    <property type="entry name" value="PKS_KS"/>
    <property type="match status" value="1"/>
</dbReference>
<evidence type="ECO:0000256" key="1">
    <source>
        <dbReference type="ARBA" id="ARBA00001957"/>
    </source>
</evidence>
<dbReference type="SUPFAM" id="SSF56801">
    <property type="entry name" value="Acetyl-CoA synthetase-like"/>
    <property type="match status" value="1"/>
</dbReference>
<dbReference type="Pfam" id="PF00109">
    <property type="entry name" value="ketoacyl-synt"/>
    <property type="match status" value="1"/>
</dbReference>
<dbReference type="InterPro" id="IPR006162">
    <property type="entry name" value="Ppantetheine_attach_site"/>
</dbReference>
<dbReference type="Pfam" id="PF00668">
    <property type="entry name" value="Condensation"/>
    <property type="match status" value="1"/>
</dbReference>
<dbReference type="PROSITE" id="PS00606">
    <property type="entry name" value="KS3_1"/>
    <property type="match status" value="1"/>
</dbReference>
<dbReference type="Gene3D" id="3.40.50.1820">
    <property type="entry name" value="alpha/beta hydrolase"/>
    <property type="match status" value="1"/>
</dbReference>
<dbReference type="CDD" id="cd19531">
    <property type="entry name" value="LCL_NRPS-like"/>
    <property type="match status" value="1"/>
</dbReference>
<dbReference type="Pfam" id="PF00550">
    <property type="entry name" value="PP-binding"/>
    <property type="match status" value="2"/>
</dbReference>
<dbReference type="InterPro" id="IPR018201">
    <property type="entry name" value="Ketoacyl_synth_AS"/>
</dbReference>
<dbReference type="InterPro" id="IPR020806">
    <property type="entry name" value="PKS_PP-bd"/>
</dbReference>
<dbReference type="EMBL" id="JAFREP010000013">
    <property type="protein sequence ID" value="MBO1319704.1"/>
    <property type="molecule type" value="Genomic_DNA"/>
</dbReference>
<comment type="similarity">
    <text evidence="5">In the C-terminal section; belongs to the NRP synthetase family.</text>
</comment>
<accession>A0A8J7Q939</accession>
<keyword evidence="3" id="KW-0597">Phosphoprotein</keyword>
<dbReference type="PANTHER" id="PTHR43775">
    <property type="entry name" value="FATTY ACID SYNTHASE"/>
    <property type="match status" value="1"/>
</dbReference>
<dbReference type="SUPFAM" id="SSF47336">
    <property type="entry name" value="ACP-like"/>
    <property type="match status" value="2"/>
</dbReference>
<dbReference type="InterPro" id="IPR001242">
    <property type="entry name" value="Condensation_dom"/>
</dbReference>
<dbReference type="InterPro" id="IPR029058">
    <property type="entry name" value="AB_hydrolase_fold"/>
</dbReference>
<dbReference type="Gene3D" id="3.40.50.12780">
    <property type="entry name" value="N-terminal domain of ligase-like"/>
    <property type="match status" value="1"/>
</dbReference>
<dbReference type="InterPro" id="IPR016039">
    <property type="entry name" value="Thiolase-like"/>
</dbReference>
<dbReference type="Gene3D" id="3.40.47.10">
    <property type="match status" value="1"/>
</dbReference>
<dbReference type="GO" id="GO:0004315">
    <property type="term" value="F:3-oxoacyl-[acyl-carrier-protein] synthase activity"/>
    <property type="evidence" value="ECO:0007669"/>
    <property type="project" value="InterPro"/>
</dbReference>
<dbReference type="GO" id="GO:0071770">
    <property type="term" value="P:DIM/DIP cell wall layer assembly"/>
    <property type="evidence" value="ECO:0007669"/>
    <property type="project" value="TreeGrafter"/>
</dbReference>
<dbReference type="PROSITE" id="PS52004">
    <property type="entry name" value="KS3_2"/>
    <property type="match status" value="1"/>
</dbReference>
<dbReference type="InterPro" id="IPR014030">
    <property type="entry name" value="Ketoacyl_synth_N"/>
</dbReference>
<dbReference type="SUPFAM" id="SSF52151">
    <property type="entry name" value="FabD/lysophospholipase-like"/>
    <property type="match status" value="1"/>
</dbReference>
<sequence>MSHPSTPPYQQALEDAIAVIGYACRFPDAPDSRRFWLNLKNNHNAVRRLTQAELDAAGVPAEEQRAPGYVPFAAPVTGFDCFDARFFGFTKREAETLDPQQRLMLQTAYHALEDAGYPGAGGLDRVGVFAGGRFSDYLIRQLYANQEWLQQTGYFQALLGNDKDYLAPLLSYKLDLKGPSIAVQTACSTSLTAMHLACESLLSHNCNAALVGAVTLRLPQFGGYHYAPGGIFSPKGQVRFLDAAADGTVFGNGVGAVILKRYSDALEDGDTVHGLILGSAVNNDGGTKVGLTAPSADGQARVIADALAVAECEPDDLQVIECHGTGTALGDAIELNALNKVFGDSSTEFLLGSVKTNLGHLEAAAGMAGLIKILLMMRHRTLVRTLGFETANPNIDFGKGRFKPIQENQPWQTNSHGHRVAGLSSFGIGGTNAHLIVCSPPETRTPAAGKNDKHLFQISARDEAALLGQKAALRAQLADDPDRLADVAYSLRHHRVVFPFRFTCVAKDSHELRKHLGRKEAARKAAPQAGRLAFVFPGQGSQHVAMARKTYQHEPLFRQWIDRGLDHLQAVGKPEPARLWRDYQQAGAAELWRQTQHAQPLLYLVQVALAKLWQSWGIQPHALLGHSIGEWSAACIAEIVSFEQGLEIVWERGRLLQHQPGGAMLSVNAGEPTIRPYLAPDVCVAAFNAPHFLTLSGPFAAIDVTRVNLDTAGIKCRPLHTSHAFHAPSMAPAREAFAAFLRTRVLRTPKLPFPSNVSGTWMTDDQAVSPDWWARQLVEPVRFQTAVETMAERVDHWLEVGPGHQNTTFVRATLPEAVAHSSLPAVVAQDADDHRHLLHTAGRLWSLGYPLLMDPERKGGRLKRLPGYAFSSERFWVEARAYPGQSTAPAVPKPSQPATEARPAETSDQDAITQTLVAIWREQLGLDTVSLDADFFELGGHSLLATRILARIREQLGVELSLSRFFTGQTTCIRALAEVVRSEPKTDSSATPTIPRLTNRDALPLSAAQERMWFLFRLAPDNPAYNLPGSFDHHADLNVSAFKGALGDLLDRHEILRTRYPYRAGAPRAVVEPAASFTCTFHNLTHLSPAARAEAAAKLAASDAATPFDLENDLPVRAAIVELDHNHFRILLCLHHIAADGGSFTLLARDLLAFYQARLSGEAATLPPLAVQYGDYAAWQQQQLDGKNLAPAAAFWREQLADAPLVFDPFPDFERPPITDPKGARLALDLGPERSQKLRELARTHNLSLFVTLLTCFEVLLWNRSGRDDFLLGTHMTHRNRPELEPLVGLFVNQLVLRARLAGNPSFSDLLTQNRDQVGAAFDHGAFPFEKIVEMLQPDRDLSRNPIFQILFVFQNHPPAQADSDNLRPAEAGSSLIVRDDLRLELYDDHPALVGFIEYRTSIYHHQTISSLADQFYRLIDLICTDPTQNLRALALQTPHLDAAAQQAQHDHLRRPEIPLPSVFPTRLLSRCQTHPDNDAVIAEHDPVAAWRRLSYGALGREAQQLARQLLGRGLRGEDGVALFMDRSAGFVIGFCGTMLAGGMYVPLDTGAPPSRLAYQLDKSGARFILTTTALRDRLPEELCSGREVICLDAARDRRDVEDGGNDALPLPNLLPRQTAYILFTSGSTGEPKGVAVEHAQLAYYIDAMIERLELIPARYAWILATTADAGHTVLFPTLSIGGTIYAVDGATAAQPDSLARYLQNHRIEDLKVMPSLLQALQTGGNFSQVLPARHLVMTGEPAELTWIRKLQKAAPTMRIDNEYGPTETTVGVTVARFDGHPLDHLKAWPIGDPLTGVRCYIVDRFDRPVAPNMHGELHIGGTLVTRGYIGQPALTADRFRPDPFSPEPGARRYVTGDDASLNHDGDLLFHGRLDTQIKIRGFRVEPGEIESHLRDNTWIEHCVVRLVTEPKTRLVAYLVVRKLAPPEAELVTALRAWLGKRLPPILIPSAFILLPALPLSPNGKLNVRALPQPGRAQNTKTPPGTALERQLAAVWCQVLGLEAVGLEDNFFEIGGDSLMSIQLLALAGRVGLPLTAEVFFRHQTLGEQATVLADQGLDAQLQTRALVALQPAGEAPPLFCVHSAGGLVFGYINVARALGASRPFFALQDADALRDEEPSQPSDVTSLAARYAAEIEATQPEGDLHLAGHSFGGLVALACAERLRAKGRTVAKLILMDSFPSTEGEVFDAENAFQTTLGHMLRVFFRQAGQTPPFTAQELQGLPRDHQLERVTNALRGLPGNEQLNEQHLARQVAVFIHHTRAAHGFEPPLYAGDTLLIRPQQELDAEPADNHDRGWRAWLSRLQVVGVTGDHTTMLTAEHAETLANRIRAYLAGA</sequence>
<keyword evidence="2" id="KW-0596">Phosphopantetheine</keyword>
<dbReference type="CDD" id="cd05930">
    <property type="entry name" value="A_NRPS"/>
    <property type="match status" value="1"/>
</dbReference>
<evidence type="ECO:0000256" key="6">
    <source>
        <dbReference type="SAM" id="MobiDB-lite"/>
    </source>
</evidence>
<keyword evidence="10" id="KW-1185">Reference proteome</keyword>
<dbReference type="InterPro" id="IPR016035">
    <property type="entry name" value="Acyl_Trfase/lysoPLipase"/>
</dbReference>
<dbReference type="GO" id="GO:0004312">
    <property type="term" value="F:fatty acid synthase activity"/>
    <property type="evidence" value="ECO:0007669"/>
    <property type="project" value="TreeGrafter"/>
</dbReference>
<dbReference type="InterPro" id="IPR010071">
    <property type="entry name" value="AA_adenyl_dom"/>
</dbReference>
<dbReference type="InterPro" id="IPR014043">
    <property type="entry name" value="Acyl_transferase_dom"/>
</dbReference>
<dbReference type="InterPro" id="IPR042099">
    <property type="entry name" value="ANL_N_sf"/>
</dbReference>
<dbReference type="Proteomes" id="UP000664417">
    <property type="component" value="Unassembled WGS sequence"/>
</dbReference>
<dbReference type="PANTHER" id="PTHR43775:SF37">
    <property type="entry name" value="SI:DKEY-61P9.11"/>
    <property type="match status" value="1"/>
</dbReference>